<reference evidence="2 3" key="1">
    <citation type="journal article" date="2016" name="Nat. Commun.">
        <title>Thousands of microbial genomes shed light on interconnected biogeochemical processes in an aquifer system.</title>
        <authorList>
            <person name="Anantharaman K."/>
            <person name="Brown C.T."/>
            <person name="Hug L.A."/>
            <person name="Sharon I."/>
            <person name="Castelle C.J."/>
            <person name="Probst A.J."/>
            <person name="Thomas B.C."/>
            <person name="Singh A."/>
            <person name="Wilkins M.J."/>
            <person name="Karaoz U."/>
            <person name="Brodie E.L."/>
            <person name="Williams K.H."/>
            <person name="Hubbard S.S."/>
            <person name="Banfield J.F."/>
        </authorList>
    </citation>
    <scope>NUCLEOTIDE SEQUENCE [LARGE SCALE GENOMIC DNA]</scope>
</reference>
<dbReference type="AlphaFoldDB" id="A0A1F7J5F4"/>
<name>A0A1F7J5F4_9BACT</name>
<protein>
    <recommendedName>
        <fullName evidence="1">Capsular polysaccharide assembling protein CapF C-terminal domain-containing protein</fullName>
    </recommendedName>
</protein>
<evidence type="ECO:0000259" key="1">
    <source>
        <dbReference type="Pfam" id="PF14667"/>
    </source>
</evidence>
<evidence type="ECO:0000313" key="2">
    <source>
        <dbReference type="EMBL" id="OGK50827.1"/>
    </source>
</evidence>
<gene>
    <name evidence="2" type="ORF">A3B50_00935</name>
</gene>
<dbReference type="Pfam" id="PF14667">
    <property type="entry name" value="Polysacc_synt_C"/>
    <property type="match status" value="1"/>
</dbReference>
<dbReference type="SUPFAM" id="SSF51182">
    <property type="entry name" value="RmlC-like cupins"/>
    <property type="match status" value="1"/>
</dbReference>
<comment type="caution">
    <text evidence="2">The sequence shown here is derived from an EMBL/GenBank/DDBJ whole genome shotgun (WGS) entry which is preliminary data.</text>
</comment>
<evidence type="ECO:0000313" key="3">
    <source>
        <dbReference type="Proteomes" id="UP000178558"/>
    </source>
</evidence>
<accession>A0A1F7J5F4</accession>
<sequence length="128" mass="14816">MKHIRKVKAFHKDKRGKLSYLTHEKMRIKDVLAISSKKGAVRANHYHKKDTHLIYLIKGKFKYITRVLGKKKSKSKTIVIKAGEIVVTPPKLAHKVVFLEDSFMVVVTTESRVQSKYEADTIRLEVEK</sequence>
<dbReference type="InterPro" id="IPR014710">
    <property type="entry name" value="RmlC-like_jellyroll"/>
</dbReference>
<proteinExistence type="predicted"/>
<organism evidence="2 3">
    <name type="scientific">Candidatus Roizmanbacteria bacterium RIFCSPLOWO2_01_FULL_40_42</name>
    <dbReference type="NCBI Taxonomy" id="1802066"/>
    <lineage>
        <taxon>Bacteria</taxon>
        <taxon>Candidatus Roizmaniibacteriota</taxon>
    </lineage>
</organism>
<dbReference type="CDD" id="cd02208">
    <property type="entry name" value="cupin_RmlC-like"/>
    <property type="match status" value="1"/>
</dbReference>
<dbReference type="InterPro" id="IPR029303">
    <property type="entry name" value="CapF_C"/>
</dbReference>
<dbReference type="InterPro" id="IPR011051">
    <property type="entry name" value="RmlC_Cupin_sf"/>
</dbReference>
<dbReference type="Proteomes" id="UP000178558">
    <property type="component" value="Unassembled WGS sequence"/>
</dbReference>
<feature type="domain" description="Capsular polysaccharide assembling protein CapF C-terminal" evidence="1">
    <location>
        <begin position="11"/>
        <end position="122"/>
    </location>
</feature>
<dbReference type="EMBL" id="MGAQ01000010">
    <property type="protein sequence ID" value="OGK50827.1"/>
    <property type="molecule type" value="Genomic_DNA"/>
</dbReference>
<dbReference type="Gene3D" id="2.60.120.10">
    <property type="entry name" value="Jelly Rolls"/>
    <property type="match status" value="1"/>
</dbReference>